<dbReference type="RefSeq" id="WP_345582936.1">
    <property type="nucleotide sequence ID" value="NZ_BAABLV010000036.1"/>
</dbReference>
<comment type="subcellular location">
    <subcellularLocation>
        <location evidence="1">Membrane</location>
        <topology evidence="1">Multi-pass membrane protein</topology>
    </subcellularLocation>
</comment>
<accession>A0ABP9FRW4</accession>
<reference evidence="9" key="1">
    <citation type="journal article" date="2019" name="Int. J. Syst. Evol. Microbiol.">
        <title>The Global Catalogue of Microorganisms (GCM) 10K type strain sequencing project: providing services to taxonomists for standard genome sequencing and annotation.</title>
        <authorList>
            <consortium name="The Broad Institute Genomics Platform"/>
            <consortium name="The Broad Institute Genome Sequencing Center for Infectious Disease"/>
            <person name="Wu L."/>
            <person name="Ma J."/>
        </authorList>
    </citation>
    <scope>NUCLEOTIDE SEQUENCE [LARGE SCALE GENOMIC DNA]</scope>
    <source>
        <strain evidence="9">JCM 19125</strain>
    </source>
</reference>
<dbReference type="Proteomes" id="UP001501521">
    <property type="component" value="Unassembled WGS sequence"/>
</dbReference>
<organism evidence="8 9">
    <name type="scientific">Tessaracoccus lubricantis</name>
    <dbReference type="NCBI Taxonomy" id="545543"/>
    <lineage>
        <taxon>Bacteria</taxon>
        <taxon>Bacillati</taxon>
        <taxon>Actinomycetota</taxon>
        <taxon>Actinomycetes</taxon>
        <taxon>Propionibacteriales</taxon>
        <taxon>Propionibacteriaceae</taxon>
        <taxon>Tessaracoccus</taxon>
    </lineage>
</organism>
<feature type="domain" description="ABC-2 type transporter transmembrane" evidence="7">
    <location>
        <begin position="61"/>
        <end position="244"/>
    </location>
</feature>
<dbReference type="PANTHER" id="PTHR43229">
    <property type="entry name" value="NODULATION PROTEIN J"/>
    <property type="match status" value="1"/>
</dbReference>
<keyword evidence="3 6" id="KW-1133">Transmembrane helix</keyword>
<evidence type="ECO:0000313" key="9">
    <source>
        <dbReference type="Proteomes" id="UP001501521"/>
    </source>
</evidence>
<evidence type="ECO:0000259" key="7">
    <source>
        <dbReference type="Pfam" id="PF12698"/>
    </source>
</evidence>
<feature type="transmembrane region" description="Helical" evidence="6">
    <location>
        <begin position="109"/>
        <end position="136"/>
    </location>
</feature>
<dbReference type="InterPro" id="IPR000412">
    <property type="entry name" value="ABC_2_transport"/>
</dbReference>
<dbReference type="PANTHER" id="PTHR43229:SF2">
    <property type="entry name" value="NODULATION PROTEIN J"/>
    <property type="match status" value="1"/>
</dbReference>
<keyword evidence="5" id="KW-0046">Antibiotic resistance</keyword>
<evidence type="ECO:0000256" key="4">
    <source>
        <dbReference type="ARBA" id="ARBA00023136"/>
    </source>
</evidence>
<evidence type="ECO:0000256" key="2">
    <source>
        <dbReference type="ARBA" id="ARBA00022692"/>
    </source>
</evidence>
<evidence type="ECO:0000256" key="3">
    <source>
        <dbReference type="ARBA" id="ARBA00022989"/>
    </source>
</evidence>
<protein>
    <submittedName>
        <fullName evidence="8">ABC transporter permease</fullName>
    </submittedName>
</protein>
<sequence>MSTLDFRPAAGAAPFAKRVWAQATTEAGLILRNGEQAILAIVIPVAVLVGSAVFGDSLGLSLQQMAPSVLALVIWSSCLTTLAIATGFERRYNVLERIAATPLGKPGILLGKGLGISLITAAQVIVIVVIGLAMGWRPAFTALSLVTTVAVAPLAMGAFAGLALSISGSLRPEATLAVANLLYIVGMPLGILLPVDRYPAWLEPVLGLLPTAALGEALRHGASGVALGWPLLVAALWCIGTLFLARKVFTWTS</sequence>
<feature type="transmembrane region" description="Helical" evidence="6">
    <location>
        <begin position="142"/>
        <end position="164"/>
    </location>
</feature>
<keyword evidence="9" id="KW-1185">Reference proteome</keyword>
<dbReference type="InterPro" id="IPR051784">
    <property type="entry name" value="Nod_factor_ABC_transporter"/>
</dbReference>
<feature type="transmembrane region" description="Helical" evidence="6">
    <location>
        <begin position="37"/>
        <end position="54"/>
    </location>
</feature>
<proteinExistence type="predicted"/>
<feature type="transmembrane region" description="Helical" evidence="6">
    <location>
        <begin position="176"/>
        <end position="195"/>
    </location>
</feature>
<dbReference type="Pfam" id="PF12698">
    <property type="entry name" value="ABC2_membrane_3"/>
    <property type="match status" value="1"/>
</dbReference>
<evidence type="ECO:0000256" key="6">
    <source>
        <dbReference type="SAM" id="Phobius"/>
    </source>
</evidence>
<dbReference type="PIRSF" id="PIRSF006648">
    <property type="entry name" value="DrrB"/>
    <property type="match status" value="1"/>
</dbReference>
<keyword evidence="2 6" id="KW-0812">Transmembrane</keyword>
<feature type="transmembrane region" description="Helical" evidence="6">
    <location>
        <begin position="66"/>
        <end position="88"/>
    </location>
</feature>
<dbReference type="InterPro" id="IPR013525">
    <property type="entry name" value="ABC2_TM"/>
</dbReference>
<gene>
    <name evidence="8" type="ORF">GCM10025789_22770</name>
</gene>
<evidence type="ECO:0000256" key="5">
    <source>
        <dbReference type="ARBA" id="ARBA00023251"/>
    </source>
</evidence>
<name>A0ABP9FRW4_9ACTN</name>
<evidence type="ECO:0000313" key="8">
    <source>
        <dbReference type="EMBL" id="GAA4903326.1"/>
    </source>
</evidence>
<comment type="caution">
    <text evidence="8">The sequence shown here is derived from an EMBL/GenBank/DDBJ whole genome shotgun (WGS) entry which is preliminary data.</text>
</comment>
<evidence type="ECO:0000256" key="1">
    <source>
        <dbReference type="ARBA" id="ARBA00004141"/>
    </source>
</evidence>
<feature type="transmembrane region" description="Helical" evidence="6">
    <location>
        <begin position="226"/>
        <end position="245"/>
    </location>
</feature>
<dbReference type="EMBL" id="BAABLV010000036">
    <property type="protein sequence ID" value="GAA4903326.1"/>
    <property type="molecule type" value="Genomic_DNA"/>
</dbReference>
<keyword evidence="4 6" id="KW-0472">Membrane</keyword>